<evidence type="ECO:0000313" key="2">
    <source>
        <dbReference type="Proteomes" id="UP000318529"/>
    </source>
</evidence>
<proteinExistence type="predicted"/>
<organism evidence="1 2">
    <name type="scientific">Azospirillum brasilense</name>
    <dbReference type="NCBI Taxonomy" id="192"/>
    <lineage>
        <taxon>Bacteria</taxon>
        <taxon>Pseudomonadati</taxon>
        <taxon>Pseudomonadota</taxon>
        <taxon>Alphaproteobacteria</taxon>
        <taxon>Rhodospirillales</taxon>
        <taxon>Azospirillaceae</taxon>
        <taxon>Azospirillum</taxon>
    </lineage>
</organism>
<gene>
    <name evidence="1" type="ORF">FBZ83_12374</name>
</gene>
<sequence>MAEVRRLPVPFRGRALRRPDDIERVRGIVAELREMAGEQELDRNGLLSIAARLDAIVERAICEARLLGEGDGHAG</sequence>
<accession>A0A560BSR3</accession>
<protein>
    <submittedName>
        <fullName evidence="1">Uncharacterized protein</fullName>
    </submittedName>
</protein>
<comment type="caution">
    <text evidence="1">The sequence shown here is derived from an EMBL/GenBank/DDBJ whole genome shotgun (WGS) entry which is preliminary data.</text>
</comment>
<name>A0A560BSR3_AZOBR</name>
<dbReference type="RefSeq" id="WP_145690432.1">
    <property type="nucleotide sequence ID" value="NZ_VITH01000023.1"/>
</dbReference>
<dbReference type="AlphaFoldDB" id="A0A560BSR3"/>
<reference evidence="1 2" key="1">
    <citation type="submission" date="2019-06" db="EMBL/GenBank/DDBJ databases">
        <title>Genomic Encyclopedia of Type Strains, Phase IV (KMG-V): Genome sequencing to study the core and pangenomes of soil and plant-associated prokaryotes.</title>
        <authorList>
            <person name="Whitman W."/>
        </authorList>
    </citation>
    <scope>NUCLEOTIDE SEQUENCE [LARGE SCALE GENOMIC DNA]</scope>
    <source>
        <strain evidence="1 2">BR 11650</strain>
    </source>
</reference>
<evidence type="ECO:0000313" key="1">
    <source>
        <dbReference type="EMBL" id="TWA75647.1"/>
    </source>
</evidence>
<dbReference type="Proteomes" id="UP000318529">
    <property type="component" value="Unassembled WGS sequence"/>
</dbReference>
<dbReference type="EMBL" id="VITH01000023">
    <property type="protein sequence ID" value="TWA75647.1"/>
    <property type="molecule type" value="Genomic_DNA"/>
</dbReference>